<accession>A0A9X2PAA0</accession>
<evidence type="ECO:0000313" key="6">
    <source>
        <dbReference type="EMBL" id="MCR9015929.1"/>
    </source>
</evidence>
<keyword evidence="1 4" id="KW-0349">Heme</keyword>
<sequence>MKNAFLVIVFAFISLNSCKPKSSNPENTLASISDTKVLQYAIEGKALYEANCANCHQKNGTGLGKLIPPIYQSDYFLEDIPRTAKIIKHGQNGEIMVNGILYNQEMPANPKLTNIEIAHIMTYLYNIWGSEAGVINAQMVEDYLKN</sequence>
<proteinExistence type="predicted"/>
<feature type="domain" description="Cytochrome c" evidence="5">
    <location>
        <begin position="39"/>
        <end position="128"/>
    </location>
</feature>
<evidence type="ECO:0000256" key="4">
    <source>
        <dbReference type="PROSITE-ProRule" id="PRU00433"/>
    </source>
</evidence>
<evidence type="ECO:0000256" key="1">
    <source>
        <dbReference type="ARBA" id="ARBA00022617"/>
    </source>
</evidence>
<dbReference type="InterPro" id="IPR036909">
    <property type="entry name" value="Cyt_c-like_dom_sf"/>
</dbReference>
<dbReference type="GO" id="GO:0046872">
    <property type="term" value="F:metal ion binding"/>
    <property type="evidence" value="ECO:0007669"/>
    <property type="project" value="UniProtKB-KW"/>
</dbReference>
<dbReference type="RefSeq" id="WP_258423791.1">
    <property type="nucleotide sequence ID" value="NZ_JANSUY010000011.1"/>
</dbReference>
<comment type="caution">
    <text evidence="6">The sequence shown here is derived from an EMBL/GenBank/DDBJ whole genome shotgun (WGS) entry which is preliminary data.</text>
</comment>
<dbReference type="Pfam" id="PF00034">
    <property type="entry name" value="Cytochrom_C"/>
    <property type="match status" value="1"/>
</dbReference>
<evidence type="ECO:0000259" key="5">
    <source>
        <dbReference type="PROSITE" id="PS51007"/>
    </source>
</evidence>
<evidence type="ECO:0000256" key="3">
    <source>
        <dbReference type="ARBA" id="ARBA00023004"/>
    </source>
</evidence>
<dbReference type="Gene3D" id="1.10.760.10">
    <property type="entry name" value="Cytochrome c-like domain"/>
    <property type="match status" value="1"/>
</dbReference>
<dbReference type="InterPro" id="IPR051459">
    <property type="entry name" value="Cytochrome_c-type_DH"/>
</dbReference>
<dbReference type="EMBL" id="JANSUY010000011">
    <property type="protein sequence ID" value="MCR9015929.1"/>
    <property type="molecule type" value="Genomic_DNA"/>
</dbReference>
<dbReference type="PANTHER" id="PTHR35008:SF8">
    <property type="entry name" value="ALCOHOL DEHYDROGENASE CYTOCHROME C SUBUNIT"/>
    <property type="match status" value="1"/>
</dbReference>
<dbReference type="Proteomes" id="UP001142175">
    <property type="component" value="Unassembled WGS sequence"/>
</dbReference>
<dbReference type="AlphaFoldDB" id="A0A9X2PAA0"/>
<keyword evidence="7" id="KW-1185">Reference proteome</keyword>
<dbReference type="InterPro" id="IPR009056">
    <property type="entry name" value="Cyt_c-like_dom"/>
</dbReference>
<evidence type="ECO:0000256" key="2">
    <source>
        <dbReference type="ARBA" id="ARBA00022723"/>
    </source>
</evidence>
<reference evidence="6" key="1">
    <citation type="submission" date="2022-08" db="EMBL/GenBank/DDBJ databases">
        <authorList>
            <person name="Zhang D."/>
        </authorList>
    </citation>
    <scope>NUCLEOTIDE SEQUENCE</scope>
    <source>
        <strain evidence="6">XJ19-11</strain>
    </source>
</reference>
<gene>
    <name evidence="6" type="ORF">NU887_12865</name>
</gene>
<dbReference type="GO" id="GO:0020037">
    <property type="term" value="F:heme binding"/>
    <property type="evidence" value="ECO:0007669"/>
    <property type="project" value="InterPro"/>
</dbReference>
<keyword evidence="3 4" id="KW-0408">Iron</keyword>
<dbReference type="GO" id="GO:0009055">
    <property type="term" value="F:electron transfer activity"/>
    <property type="evidence" value="ECO:0007669"/>
    <property type="project" value="InterPro"/>
</dbReference>
<organism evidence="6 7">
    <name type="scientific">Aquiflexum gelatinilyticum</name>
    <dbReference type="NCBI Taxonomy" id="2961943"/>
    <lineage>
        <taxon>Bacteria</taxon>
        <taxon>Pseudomonadati</taxon>
        <taxon>Bacteroidota</taxon>
        <taxon>Cytophagia</taxon>
        <taxon>Cytophagales</taxon>
        <taxon>Cyclobacteriaceae</taxon>
        <taxon>Aquiflexum</taxon>
    </lineage>
</organism>
<protein>
    <submittedName>
        <fullName evidence="6">Cytochrome c</fullName>
    </submittedName>
</protein>
<dbReference type="PROSITE" id="PS51007">
    <property type="entry name" value="CYTC"/>
    <property type="match status" value="1"/>
</dbReference>
<keyword evidence="2 4" id="KW-0479">Metal-binding</keyword>
<dbReference type="SUPFAM" id="SSF46626">
    <property type="entry name" value="Cytochrome c"/>
    <property type="match status" value="1"/>
</dbReference>
<evidence type="ECO:0000313" key="7">
    <source>
        <dbReference type="Proteomes" id="UP001142175"/>
    </source>
</evidence>
<name>A0A9X2PAA0_9BACT</name>
<dbReference type="PANTHER" id="PTHR35008">
    <property type="entry name" value="BLL4482 PROTEIN-RELATED"/>
    <property type="match status" value="1"/>
</dbReference>